<feature type="region of interest" description="Disordered" evidence="1">
    <location>
        <begin position="1"/>
        <end position="31"/>
    </location>
</feature>
<evidence type="ECO:0000313" key="3">
    <source>
        <dbReference type="Proteomes" id="UP000056109"/>
    </source>
</evidence>
<dbReference type="EMBL" id="LN606600">
    <property type="protein sequence ID" value="CEF41080.1"/>
    <property type="molecule type" value="Genomic_DNA"/>
</dbReference>
<feature type="compositionally biased region" description="Low complexity" evidence="1">
    <location>
        <begin position="14"/>
        <end position="23"/>
    </location>
</feature>
<dbReference type="KEGG" id="asz:ASN_1743"/>
<gene>
    <name evidence="2" type="ORF">ASN_1743</name>
</gene>
<dbReference type="Proteomes" id="UP000056109">
    <property type="component" value="Chromosome I"/>
</dbReference>
<proteinExistence type="predicted"/>
<name>A0A0U5EZG7_9PROT</name>
<evidence type="ECO:0000256" key="1">
    <source>
        <dbReference type="SAM" id="MobiDB-lite"/>
    </source>
</evidence>
<protein>
    <submittedName>
        <fullName evidence="2">Uncharacterized protein</fullName>
    </submittedName>
</protein>
<sequence length="48" mass="5208">MCGHQSFGKGEVDSSILSSSTSSLHKKQSLRSLRPCKAEAHLSPFIFS</sequence>
<organism evidence="2 3">
    <name type="scientific">Acetobacter senegalensis</name>
    <dbReference type="NCBI Taxonomy" id="446692"/>
    <lineage>
        <taxon>Bacteria</taxon>
        <taxon>Pseudomonadati</taxon>
        <taxon>Pseudomonadota</taxon>
        <taxon>Alphaproteobacteria</taxon>
        <taxon>Acetobacterales</taxon>
        <taxon>Acetobacteraceae</taxon>
        <taxon>Acetobacter</taxon>
    </lineage>
</organism>
<dbReference type="AlphaFoldDB" id="A0A0U5EZG7"/>
<evidence type="ECO:0000313" key="2">
    <source>
        <dbReference type="EMBL" id="CEF41080.1"/>
    </source>
</evidence>
<keyword evidence="3" id="KW-1185">Reference proteome</keyword>
<reference evidence="3" key="1">
    <citation type="submission" date="2014-09" db="EMBL/GenBank/DDBJ databases">
        <authorList>
            <person name="Illeghems K.G."/>
        </authorList>
    </citation>
    <scope>NUCLEOTIDE SEQUENCE [LARGE SCALE GENOMIC DNA]</scope>
    <source>
        <strain evidence="3">108B</strain>
    </source>
</reference>
<accession>A0A0U5EZG7</accession>